<gene>
    <name evidence="5" type="ORF">H0E84_17025</name>
</gene>
<evidence type="ECO:0000256" key="2">
    <source>
        <dbReference type="PROSITE-ProRule" id="PRU00169"/>
    </source>
</evidence>
<dbReference type="PANTHER" id="PTHR37299">
    <property type="entry name" value="TRANSCRIPTIONAL REGULATOR-RELATED"/>
    <property type="match status" value="1"/>
</dbReference>
<comment type="caution">
    <text evidence="5">The sequence shown here is derived from an EMBL/GenBank/DDBJ whole genome shotgun (WGS) entry which is preliminary data.</text>
</comment>
<dbReference type="InterPro" id="IPR007492">
    <property type="entry name" value="LytTR_DNA-bd_dom"/>
</dbReference>
<sequence length="255" mass="28091">MSRLRVAIVDDEPLARARLARLLQAEGDVEVVAEYADGLQAASGLLQAAADVAFVDVRMPHVDGFAMLERLPAARRPLVVFVTAYSAHALQAFDAAAVDYLMKPVAPERLREAVARLRLRLAGGAAPASGDYPERLAVPDGQRLRMVAVADIEYVLAQGNYLELHLDGRALLLRETMAAFAQRLDPRRFVRIHRSRIVRIDAIEQIEAWGAAQYWLRLRSGACVTSGRSYRDQLRQALGISRAPHLRGGEGLHTV</sequence>
<feature type="domain" description="Response regulatory" evidence="3">
    <location>
        <begin position="5"/>
        <end position="118"/>
    </location>
</feature>
<dbReference type="Pfam" id="PF00072">
    <property type="entry name" value="Response_reg"/>
    <property type="match status" value="1"/>
</dbReference>
<keyword evidence="6" id="KW-1185">Reference proteome</keyword>
<reference evidence="5 6" key="1">
    <citation type="submission" date="2020-07" db="EMBL/GenBank/DDBJ databases">
        <title>Luteimonas sp. SJ-92.</title>
        <authorList>
            <person name="Huang X.-X."/>
            <person name="Xu L."/>
            <person name="Sun J.-Q."/>
        </authorList>
    </citation>
    <scope>NUCLEOTIDE SEQUENCE [LARGE SCALE GENOMIC DNA]</scope>
    <source>
        <strain evidence="5 6">SJ-92</strain>
    </source>
</reference>
<name>A0A853JH60_9GAMM</name>
<evidence type="ECO:0000313" key="6">
    <source>
        <dbReference type="Proteomes" id="UP000578091"/>
    </source>
</evidence>
<dbReference type="AlphaFoldDB" id="A0A853JH60"/>
<feature type="modified residue" description="4-aspartylphosphate" evidence="2">
    <location>
        <position position="56"/>
    </location>
</feature>
<evidence type="ECO:0000259" key="4">
    <source>
        <dbReference type="PROSITE" id="PS50930"/>
    </source>
</evidence>
<dbReference type="InterPro" id="IPR011006">
    <property type="entry name" value="CheY-like_superfamily"/>
</dbReference>
<dbReference type="RefSeq" id="WP_180679849.1">
    <property type="nucleotide sequence ID" value="NZ_JACCKA010000088.1"/>
</dbReference>
<dbReference type="Pfam" id="PF04397">
    <property type="entry name" value="LytTR"/>
    <property type="match status" value="1"/>
</dbReference>
<accession>A0A853JH60</accession>
<dbReference type="GO" id="GO:0003677">
    <property type="term" value="F:DNA binding"/>
    <property type="evidence" value="ECO:0007669"/>
    <property type="project" value="InterPro"/>
</dbReference>
<keyword evidence="2" id="KW-0597">Phosphoprotein</keyword>
<evidence type="ECO:0000313" key="5">
    <source>
        <dbReference type="EMBL" id="NZA28084.1"/>
    </source>
</evidence>
<evidence type="ECO:0000259" key="3">
    <source>
        <dbReference type="PROSITE" id="PS50110"/>
    </source>
</evidence>
<proteinExistence type="predicted"/>
<dbReference type="Gene3D" id="2.40.50.1020">
    <property type="entry name" value="LytTr DNA-binding domain"/>
    <property type="match status" value="1"/>
</dbReference>
<dbReference type="EMBL" id="JACCKA010000088">
    <property type="protein sequence ID" value="NZA28084.1"/>
    <property type="molecule type" value="Genomic_DNA"/>
</dbReference>
<evidence type="ECO:0000256" key="1">
    <source>
        <dbReference type="ARBA" id="ARBA00023012"/>
    </source>
</evidence>
<dbReference type="PROSITE" id="PS50930">
    <property type="entry name" value="HTH_LYTTR"/>
    <property type="match status" value="1"/>
</dbReference>
<dbReference type="InterPro" id="IPR001789">
    <property type="entry name" value="Sig_transdc_resp-reg_receiver"/>
</dbReference>
<organism evidence="5 6">
    <name type="scientific">Luteimonas salinisoli</name>
    <dbReference type="NCBI Taxonomy" id="2752307"/>
    <lineage>
        <taxon>Bacteria</taxon>
        <taxon>Pseudomonadati</taxon>
        <taxon>Pseudomonadota</taxon>
        <taxon>Gammaproteobacteria</taxon>
        <taxon>Lysobacterales</taxon>
        <taxon>Lysobacteraceae</taxon>
        <taxon>Luteimonas</taxon>
    </lineage>
</organism>
<keyword evidence="1" id="KW-0902">Two-component regulatory system</keyword>
<dbReference type="SMART" id="SM00448">
    <property type="entry name" value="REC"/>
    <property type="match status" value="1"/>
</dbReference>
<dbReference type="PROSITE" id="PS50110">
    <property type="entry name" value="RESPONSE_REGULATORY"/>
    <property type="match status" value="1"/>
</dbReference>
<feature type="domain" description="HTH LytTR-type" evidence="4">
    <location>
        <begin position="136"/>
        <end position="240"/>
    </location>
</feature>
<dbReference type="InterPro" id="IPR046947">
    <property type="entry name" value="LytR-like"/>
</dbReference>
<dbReference type="PANTHER" id="PTHR37299:SF1">
    <property type="entry name" value="STAGE 0 SPORULATION PROTEIN A HOMOLOG"/>
    <property type="match status" value="1"/>
</dbReference>
<protein>
    <submittedName>
        <fullName evidence="5">Response regulator transcription factor</fullName>
    </submittedName>
</protein>
<dbReference type="Proteomes" id="UP000578091">
    <property type="component" value="Unassembled WGS sequence"/>
</dbReference>
<dbReference type="SUPFAM" id="SSF52172">
    <property type="entry name" value="CheY-like"/>
    <property type="match status" value="1"/>
</dbReference>
<dbReference type="SMART" id="SM00850">
    <property type="entry name" value="LytTR"/>
    <property type="match status" value="1"/>
</dbReference>
<dbReference type="GO" id="GO:0000156">
    <property type="term" value="F:phosphorelay response regulator activity"/>
    <property type="evidence" value="ECO:0007669"/>
    <property type="project" value="InterPro"/>
</dbReference>
<dbReference type="Gene3D" id="3.40.50.2300">
    <property type="match status" value="1"/>
</dbReference>